<dbReference type="GO" id="GO:0016853">
    <property type="term" value="F:isomerase activity"/>
    <property type="evidence" value="ECO:0007669"/>
    <property type="project" value="UniProtKB-ARBA"/>
</dbReference>
<name>A0A9D1T815_9FIRM</name>
<dbReference type="InterPro" id="IPR036663">
    <property type="entry name" value="Fumarylacetoacetase_C_sf"/>
</dbReference>
<dbReference type="FunFam" id="3.90.850.10:FF:000002">
    <property type="entry name" value="2-hydroxyhepta-2,4-diene-1,7-dioate isomerase"/>
    <property type="match status" value="1"/>
</dbReference>
<gene>
    <name evidence="4" type="ORF">IAC80_04900</name>
</gene>
<dbReference type="Pfam" id="PF01557">
    <property type="entry name" value="FAA_hydrolase"/>
    <property type="match status" value="1"/>
</dbReference>
<dbReference type="GO" id="GO:0019752">
    <property type="term" value="P:carboxylic acid metabolic process"/>
    <property type="evidence" value="ECO:0007669"/>
    <property type="project" value="UniProtKB-ARBA"/>
</dbReference>
<proteinExistence type="inferred from homology"/>
<evidence type="ECO:0000256" key="1">
    <source>
        <dbReference type="ARBA" id="ARBA00010211"/>
    </source>
</evidence>
<keyword evidence="4" id="KW-0378">Hydrolase</keyword>
<dbReference type="PANTHER" id="PTHR42796:SF4">
    <property type="entry name" value="FUMARYLACETOACETATE HYDROLASE DOMAIN-CONTAINING PROTEIN 2A"/>
    <property type="match status" value="1"/>
</dbReference>
<evidence type="ECO:0000313" key="5">
    <source>
        <dbReference type="Proteomes" id="UP000886889"/>
    </source>
</evidence>
<feature type="domain" description="Fumarylacetoacetase-like C-terminal" evidence="3">
    <location>
        <begin position="81"/>
        <end position="292"/>
    </location>
</feature>
<evidence type="ECO:0000256" key="2">
    <source>
        <dbReference type="ARBA" id="ARBA00022723"/>
    </source>
</evidence>
<dbReference type="Proteomes" id="UP000886889">
    <property type="component" value="Unassembled WGS sequence"/>
</dbReference>
<dbReference type="Gene3D" id="3.90.850.10">
    <property type="entry name" value="Fumarylacetoacetase-like, C-terminal domain"/>
    <property type="match status" value="1"/>
</dbReference>
<evidence type="ECO:0000313" key="4">
    <source>
        <dbReference type="EMBL" id="HIV23259.1"/>
    </source>
</evidence>
<comment type="caution">
    <text evidence="4">The sequence shown here is derived from an EMBL/GenBank/DDBJ whole genome shotgun (WGS) entry which is preliminary data.</text>
</comment>
<dbReference type="EMBL" id="DVOS01000042">
    <property type="protein sequence ID" value="HIV23259.1"/>
    <property type="molecule type" value="Genomic_DNA"/>
</dbReference>
<protein>
    <submittedName>
        <fullName evidence="4">Fumarylacetoacetate hydrolase family protein</fullName>
    </submittedName>
</protein>
<dbReference type="AlphaFoldDB" id="A0A9D1T815"/>
<evidence type="ECO:0000259" key="3">
    <source>
        <dbReference type="Pfam" id="PF01557"/>
    </source>
</evidence>
<comment type="similarity">
    <text evidence="1">Belongs to the FAH family.</text>
</comment>
<accession>A0A9D1T815</accession>
<dbReference type="InterPro" id="IPR011234">
    <property type="entry name" value="Fumarylacetoacetase-like_C"/>
</dbReference>
<dbReference type="SUPFAM" id="SSF56529">
    <property type="entry name" value="FAH"/>
    <property type="match status" value="1"/>
</dbReference>
<dbReference type="GO" id="GO:0046872">
    <property type="term" value="F:metal ion binding"/>
    <property type="evidence" value="ECO:0007669"/>
    <property type="project" value="UniProtKB-KW"/>
</dbReference>
<keyword evidence="2" id="KW-0479">Metal-binding</keyword>
<organism evidence="4 5">
    <name type="scientific">Candidatus Merdiplasma excrementigallinarum</name>
    <dbReference type="NCBI Taxonomy" id="2840864"/>
    <lineage>
        <taxon>Bacteria</taxon>
        <taxon>Bacillati</taxon>
        <taxon>Bacillota</taxon>
        <taxon>Clostridia</taxon>
        <taxon>Lachnospirales</taxon>
        <taxon>Lachnospiraceae</taxon>
        <taxon>Lachnospiraceae incertae sedis</taxon>
        <taxon>Candidatus Merdiplasma</taxon>
    </lineage>
</organism>
<reference evidence="4" key="1">
    <citation type="submission" date="2020-10" db="EMBL/GenBank/DDBJ databases">
        <authorList>
            <person name="Gilroy R."/>
        </authorList>
    </citation>
    <scope>NUCLEOTIDE SEQUENCE</scope>
    <source>
        <strain evidence="4">ChiBcec6-7307</strain>
    </source>
</reference>
<dbReference type="GO" id="GO:0016787">
    <property type="term" value="F:hydrolase activity"/>
    <property type="evidence" value="ECO:0007669"/>
    <property type="project" value="UniProtKB-KW"/>
</dbReference>
<sequence>MRFITFSYKGETLPGVLSRDGHSVVSFRQAKLPFASVNDLICNASPAQMADLKRLSREPENPLPLEQVKLLAPIPVPRQDVICLGINYAAHARESARYKKEAYDANRQYAVYFSKRVNEAVGDGAPIRGHFDLQQRLDYEVELAVIIGRDACRVPADQAFDYVFGYTILNDISAREIQTRHKQWYFGKSMDGFCPMGPWIVTEDEFDRPPVLRISSRVNGELRQDSSTGLLIFSIPQVIEELSHGMTLKAGTILSMGTPEGAGMGFDPPRFLKSGDVVSCEIQGIGTLTNPVL</sequence>
<dbReference type="InterPro" id="IPR051121">
    <property type="entry name" value="FAH"/>
</dbReference>
<reference evidence="4" key="2">
    <citation type="journal article" date="2021" name="PeerJ">
        <title>Extensive microbial diversity within the chicken gut microbiome revealed by metagenomics and culture.</title>
        <authorList>
            <person name="Gilroy R."/>
            <person name="Ravi A."/>
            <person name="Getino M."/>
            <person name="Pursley I."/>
            <person name="Horton D.L."/>
            <person name="Alikhan N.F."/>
            <person name="Baker D."/>
            <person name="Gharbi K."/>
            <person name="Hall N."/>
            <person name="Watson M."/>
            <person name="Adriaenssens E.M."/>
            <person name="Foster-Nyarko E."/>
            <person name="Jarju S."/>
            <person name="Secka A."/>
            <person name="Antonio M."/>
            <person name="Oren A."/>
            <person name="Chaudhuri R.R."/>
            <person name="La Ragione R."/>
            <person name="Hildebrand F."/>
            <person name="Pallen M.J."/>
        </authorList>
    </citation>
    <scope>NUCLEOTIDE SEQUENCE</scope>
    <source>
        <strain evidence="4">ChiBcec6-7307</strain>
    </source>
</reference>
<dbReference type="PANTHER" id="PTHR42796">
    <property type="entry name" value="FUMARYLACETOACETATE HYDROLASE DOMAIN-CONTAINING PROTEIN 2A-RELATED"/>
    <property type="match status" value="1"/>
</dbReference>